<proteinExistence type="predicted"/>
<protein>
    <submittedName>
        <fullName evidence="3">Helix-turn-helix protein</fullName>
    </submittedName>
</protein>
<dbReference type="EMBL" id="OBQD01000002">
    <property type="protein sequence ID" value="SOC35668.1"/>
    <property type="molecule type" value="Genomic_DNA"/>
</dbReference>
<feature type="region of interest" description="Disordered" evidence="1">
    <location>
        <begin position="48"/>
        <end position="68"/>
    </location>
</feature>
<reference evidence="3 4" key="1">
    <citation type="submission" date="2017-08" db="EMBL/GenBank/DDBJ databases">
        <authorList>
            <person name="de Groot N.N."/>
        </authorList>
    </citation>
    <scope>NUCLEOTIDE SEQUENCE [LARGE SCALE GENOMIC DNA]</scope>
    <source>
        <strain evidence="3 4">JC85</strain>
    </source>
</reference>
<dbReference type="Proteomes" id="UP000219167">
    <property type="component" value="Unassembled WGS sequence"/>
</dbReference>
<dbReference type="OrthoDB" id="9803231at2"/>
<name>A0A285U2L6_9HYPH</name>
<dbReference type="InterPro" id="IPR025246">
    <property type="entry name" value="IS30-like_HTH"/>
</dbReference>
<dbReference type="Pfam" id="PF13936">
    <property type="entry name" value="HTH_38"/>
    <property type="match status" value="1"/>
</dbReference>
<accession>A0A285U2L6</accession>
<evidence type="ECO:0000256" key="1">
    <source>
        <dbReference type="SAM" id="MobiDB-lite"/>
    </source>
</evidence>
<organism evidence="3 4">
    <name type="scientific">Rhizobium subbaraonis</name>
    <dbReference type="NCBI Taxonomy" id="908946"/>
    <lineage>
        <taxon>Bacteria</taxon>
        <taxon>Pseudomonadati</taxon>
        <taxon>Pseudomonadota</taxon>
        <taxon>Alphaproteobacteria</taxon>
        <taxon>Hyphomicrobiales</taxon>
        <taxon>Rhizobiaceae</taxon>
        <taxon>Rhizobium/Agrobacterium group</taxon>
        <taxon>Rhizobium</taxon>
    </lineage>
</organism>
<evidence type="ECO:0000313" key="3">
    <source>
        <dbReference type="EMBL" id="SOC35668.1"/>
    </source>
</evidence>
<dbReference type="AlphaFoldDB" id="A0A285U2L6"/>
<gene>
    <name evidence="3" type="ORF">SAMN05892877_1024</name>
</gene>
<sequence length="68" mass="8066">MARSFAQLSFNERRIVARMHEKKFSQAEIARALQRDRSTMQPVRSCMRMVSNSARPRPQAMTRNAKWR</sequence>
<dbReference type="RefSeq" id="WP_097136095.1">
    <property type="nucleotide sequence ID" value="NZ_OBQD01000002.1"/>
</dbReference>
<feature type="domain" description="Transposase IS30-like HTH" evidence="2">
    <location>
        <begin position="7"/>
        <end position="39"/>
    </location>
</feature>
<evidence type="ECO:0000259" key="2">
    <source>
        <dbReference type="Pfam" id="PF13936"/>
    </source>
</evidence>
<keyword evidence="4" id="KW-1185">Reference proteome</keyword>
<evidence type="ECO:0000313" key="4">
    <source>
        <dbReference type="Proteomes" id="UP000219167"/>
    </source>
</evidence>